<reference evidence="7" key="1">
    <citation type="submission" date="2021-02" db="EMBL/GenBank/DDBJ databases">
        <authorList>
            <person name="Nowell W R."/>
        </authorList>
    </citation>
    <scope>NUCLEOTIDE SEQUENCE</scope>
</reference>
<proteinExistence type="inferred from homology"/>
<comment type="caution">
    <text evidence="7">The sequence shown here is derived from an EMBL/GenBank/DDBJ whole genome shotgun (WGS) entry which is preliminary data.</text>
</comment>
<sequence>MMRGVLLCLLAEIVLQNEIESESSDVFSDKGLLNLFNKCYDEYGCFTTLPPFGGTWERPIALFPQSPSTVLTRFFLYTREHHGAIEIGRQKTNLGLAPWYDQMRQAFLDTEDSNVIFVDWSKTNHFPYTQATANTQMVGAEVSLLINELIANHGADPQLIHLIGHSLGAHAAGYAGSRIVPRVSRITGLDRAGPYFEWTDPLVRLDPTDAQFVDVIHTDGQRHVQLGLGLLQPLGHVDFYPNGGLEQPQCPKMTGKIWNAIINALNNEGFVDTVLCSHLFSVYTFTDSIRNSNCSYVSIACSSMEKLTQTDECSRNPINRMGLHASSFPQGSFYLSTQDANRYPYCRRQIIMLLKSNSVYTRVLSFNGSLQNVESVSITVKTIPNQMYQPIRQVIIFDIERQKSVTLCPTSEHHLRFELC</sequence>
<evidence type="ECO:0000256" key="4">
    <source>
        <dbReference type="RuleBase" id="RU004262"/>
    </source>
</evidence>
<evidence type="ECO:0000256" key="1">
    <source>
        <dbReference type="ARBA" id="ARBA00004613"/>
    </source>
</evidence>
<feature type="domain" description="Lipase" evidence="6">
    <location>
        <begin position="98"/>
        <end position="342"/>
    </location>
</feature>
<dbReference type="GO" id="GO:0016042">
    <property type="term" value="P:lipid catabolic process"/>
    <property type="evidence" value="ECO:0007669"/>
    <property type="project" value="TreeGrafter"/>
</dbReference>
<dbReference type="AlphaFoldDB" id="A0A816N0D8"/>
<accession>A0A816N0D8</accession>
<evidence type="ECO:0000313" key="7">
    <source>
        <dbReference type="EMBL" id="CAF2026530.1"/>
    </source>
</evidence>
<dbReference type="InterPro" id="IPR000734">
    <property type="entry name" value="TAG_lipase"/>
</dbReference>
<organism evidence="7 8">
    <name type="scientific">Rotaria magnacalcarata</name>
    <dbReference type="NCBI Taxonomy" id="392030"/>
    <lineage>
        <taxon>Eukaryota</taxon>
        <taxon>Metazoa</taxon>
        <taxon>Spiralia</taxon>
        <taxon>Gnathifera</taxon>
        <taxon>Rotifera</taxon>
        <taxon>Eurotatoria</taxon>
        <taxon>Bdelloidea</taxon>
        <taxon>Philodinida</taxon>
        <taxon>Philodinidae</taxon>
        <taxon>Rotaria</taxon>
    </lineage>
</organism>
<evidence type="ECO:0000259" key="6">
    <source>
        <dbReference type="Pfam" id="PF00151"/>
    </source>
</evidence>
<dbReference type="EMBL" id="CAJNRF010001780">
    <property type="protein sequence ID" value="CAF2026530.1"/>
    <property type="molecule type" value="Genomic_DNA"/>
</dbReference>
<protein>
    <recommendedName>
        <fullName evidence="6">Lipase domain-containing protein</fullName>
    </recommendedName>
</protein>
<dbReference type="SUPFAM" id="SSF53474">
    <property type="entry name" value="alpha/beta-Hydrolases"/>
    <property type="match status" value="1"/>
</dbReference>
<evidence type="ECO:0000256" key="5">
    <source>
        <dbReference type="SAM" id="SignalP"/>
    </source>
</evidence>
<dbReference type="PRINTS" id="PR00821">
    <property type="entry name" value="TAGLIPASE"/>
</dbReference>
<feature type="chain" id="PRO_5033053332" description="Lipase domain-containing protein" evidence="5">
    <location>
        <begin position="17"/>
        <end position="420"/>
    </location>
</feature>
<dbReference type="Gene3D" id="3.40.50.1820">
    <property type="entry name" value="alpha/beta hydrolase"/>
    <property type="match status" value="1"/>
</dbReference>
<gene>
    <name evidence="7" type="ORF">WKI299_LOCUS6100</name>
</gene>
<dbReference type="InterPro" id="IPR029058">
    <property type="entry name" value="AB_hydrolase_fold"/>
</dbReference>
<evidence type="ECO:0000256" key="2">
    <source>
        <dbReference type="ARBA" id="ARBA00010701"/>
    </source>
</evidence>
<comment type="subcellular location">
    <subcellularLocation>
        <location evidence="1">Secreted</location>
    </subcellularLocation>
</comment>
<keyword evidence="3" id="KW-0964">Secreted</keyword>
<keyword evidence="5" id="KW-0732">Signal</keyword>
<dbReference type="Proteomes" id="UP000663856">
    <property type="component" value="Unassembled WGS sequence"/>
</dbReference>
<dbReference type="Pfam" id="PF00151">
    <property type="entry name" value="Lipase"/>
    <property type="match status" value="1"/>
</dbReference>
<evidence type="ECO:0000256" key="3">
    <source>
        <dbReference type="ARBA" id="ARBA00022525"/>
    </source>
</evidence>
<dbReference type="PANTHER" id="PTHR11610">
    <property type="entry name" value="LIPASE"/>
    <property type="match status" value="1"/>
</dbReference>
<name>A0A816N0D8_9BILA</name>
<dbReference type="GO" id="GO:0005615">
    <property type="term" value="C:extracellular space"/>
    <property type="evidence" value="ECO:0007669"/>
    <property type="project" value="TreeGrafter"/>
</dbReference>
<comment type="similarity">
    <text evidence="2 4">Belongs to the AB hydrolase superfamily. Lipase family.</text>
</comment>
<dbReference type="GO" id="GO:0016298">
    <property type="term" value="F:lipase activity"/>
    <property type="evidence" value="ECO:0007669"/>
    <property type="project" value="InterPro"/>
</dbReference>
<feature type="signal peptide" evidence="5">
    <location>
        <begin position="1"/>
        <end position="16"/>
    </location>
</feature>
<dbReference type="InterPro" id="IPR013818">
    <property type="entry name" value="Lipase"/>
</dbReference>
<evidence type="ECO:0000313" key="8">
    <source>
        <dbReference type="Proteomes" id="UP000663856"/>
    </source>
</evidence>